<proteinExistence type="predicted"/>
<reference evidence="3" key="1">
    <citation type="submission" date="2016-02" db="EMBL/GenBank/DDBJ databases">
        <authorList>
            <person name="Dunlap C."/>
        </authorList>
    </citation>
    <scope>NUCLEOTIDE SEQUENCE [LARGE SCALE GENOMIC DNA]</scope>
    <source>
        <strain evidence="3">NRRL B-41092</strain>
    </source>
</reference>
<dbReference type="Proteomes" id="UP000075430">
    <property type="component" value="Unassembled WGS sequence"/>
</dbReference>
<feature type="domain" description="DUF4097" evidence="1">
    <location>
        <begin position="48"/>
        <end position="288"/>
    </location>
</feature>
<protein>
    <submittedName>
        <fullName evidence="2">Protein liaG</fullName>
    </submittedName>
</protein>
<dbReference type="EMBL" id="LSBA01000019">
    <property type="protein sequence ID" value="KXZ17797.1"/>
    <property type="molecule type" value="Genomic_DNA"/>
</dbReference>
<organism evidence="2 3">
    <name type="scientific">Bacillus nakamurai</name>
    <dbReference type="NCBI Taxonomy" id="1793963"/>
    <lineage>
        <taxon>Bacteria</taxon>
        <taxon>Bacillati</taxon>
        <taxon>Bacillota</taxon>
        <taxon>Bacilli</taxon>
        <taxon>Bacillales</taxon>
        <taxon>Bacillaceae</taxon>
        <taxon>Bacillus</taxon>
    </lineage>
</organism>
<evidence type="ECO:0000313" key="2">
    <source>
        <dbReference type="EMBL" id="KXZ17797.1"/>
    </source>
</evidence>
<dbReference type="RefSeq" id="WP_061522296.1">
    <property type="nucleotide sequence ID" value="NZ_JANBMN010000005.1"/>
</dbReference>
<keyword evidence="3" id="KW-1185">Reference proteome</keyword>
<evidence type="ECO:0000259" key="1">
    <source>
        <dbReference type="Pfam" id="PF13349"/>
    </source>
</evidence>
<dbReference type="InterPro" id="IPR025164">
    <property type="entry name" value="Toastrack_DUF4097"/>
</dbReference>
<dbReference type="STRING" id="1793963.AXI58_17950"/>
<name>A0A150F7A4_9BACI</name>
<sequence length="289" mass="30574">MKPMFGKLLITAGVLICCLFLVKDVFAERLFPLNGTEAESASVSPREISSLAVSSEQMDVKIIAETRNDIAAHVTGQSGKLFVRSQGKTLNLTAKEKGFQFLNVFHRSILIVRIPYEYKQDITVRSSSGNIEVDGNRGLGLAHLGVRSSSGSMTLKKVRAETFEAKGLSGHLIASDLAAKTANVRSSSGNVNLHHVAGAFNVLVTSGNVNASLQEANAPASVRLTSGSAAISLPKDGDFTVNAESASGNIKSSYSFDETHQEGERLTGVKGNGAQPIEIKVTSGNVALQ</sequence>
<gene>
    <name evidence="2" type="ORF">AXI58_17950</name>
</gene>
<dbReference type="Pfam" id="PF13349">
    <property type="entry name" value="DUF4097"/>
    <property type="match status" value="1"/>
</dbReference>
<evidence type="ECO:0000313" key="3">
    <source>
        <dbReference type="Proteomes" id="UP000075430"/>
    </source>
</evidence>
<accession>A0A150F7A4</accession>
<dbReference type="AlphaFoldDB" id="A0A150F7A4"/>
<comment type="caution">
    <text evidence="2">The sequence shown here is derived from an EMBL/GenBank/DDBJ whole genome shotgun (WGS) entry which is preliminary data.</text>
</comment>
<dbReference type="Gene3D" id="2.160.20.120">
    <property type="match status" value="1"/>
</dbReference>